<dbReference type="RefSeq" id="WP_219238818.1">
    <property type="nucleotide sequence ID" value="NZ_JAHWZX010000012.1"/>
</dbReference>
<dbReference type="InterPro" id="IPR020843">
    <property type="entry name" value="ER"/>
</dbReference>
<dbReference type="Pfam" id="PF08240">
    <property type="entry name" value="ADH_N"/>
    <property type="match status" value="1"/>
</dbReference>
<feature type="domain" description="Enoyl reductase (ER)" evidence="3">
    <location>
        <begin position="11"/>
        <end position="322"/>
    </location>
</feature>
<organism evidence="4 5">
    <name type="scientific">Stakelama flava</name>
    <dbReference type="NCBI Taxonomy" id="2860338"/>
    <lineage>
        <taxon>Bacteria</taxon>
        <taxon>Pseudomonadati</taxon>
        <taxon>Pseudomonadota</taxon>
        <taxon>Alphaproteobacteria</taxon>
        <taxon>Sphingomonadales</taxon>
        <taxon>Sphingomonadaceae</taxon>
        <taxon>Stakelama</taxon>
    </lineage>
</organism>
<reference evidence="4 5" key="1">
    <citation type="submission" date="2021-07" db="EMBL/GenBank/DDBJ databases">
        <title>Stakelama flava sp. nov., a novel endophytic bacterium isolated from branch of Kandelia candel.</title>
        <authorList>
            <person name="Tuo L."/>
        </authorList>
    </citation>
    <scope>NUCLEOTIDE SEQUENCE [LARGE SCALE GENOMIC DNA]</scope>
    <source>
        <strain evidence="4 5">CBK3Z-3</strain>
    </source>
</reference>
<dbReference type="Pfam" id="PF00107">
    <property type="entry name" value="ADH_zinc_N"/>
    <property type="match status" value="1"/>
</dbReference>
<keyword evidence="2" id="KW-0560">Oxidoreductase</keyword>
<dbReference type="InterPro" id="IPR047618">
    <property type="entry name" value="QOR-like"/>
</dbReference>
<name>A0ABS6XP92_9SPHN</name>
<gene>
    <name evidence="4" type="ORF">KY084_12545</name>
</gene>
<accession>A0ABS6XP92</accession>
<dbReference type="Proteomes" id="UP001197214">
    <property type="component" value="Unassembled WGS sequence"/>
</dbReference>
<dbReference type="SMART" id="SM00829">
    <property type="entry name" value="PKS_ER"/>
    <property type="match status" value="1"/>
</dbReference>
<evidence type="ECO:0000259" key="3">
    <source>
        <dbReference type="SMART" id="SM00829"/>
    </source>
</evidence>
<evidence type="ECO:0000313" key="4">
    <source>
        <dbReference type="EMBL" id="MBW4331699.1"/>
    </source>
</evidence>
<dbReference type="PANTHER" id="PTHR48106:SF13">
    <property type="entry name" value="QUINONE OXIDOREDUCTASE-RELATED"/>
    <property type="match status" value="1"/>
</dbReference>
<evidence type="ECO:0000313" key="5">
    <source>
        <dbReference type="Proteomes" id="UP001197214"/>
    </source>
</evidence>
<comment type="caution">
    <text evidence="4">The sequence shown here is derived from an EMBL/GenBank/DDBJ whole genome shotgun (WGS) entry which is preliminary data.</text>
</comment>
<protein>
    <submittedName>
        <fullName evidence="4">Quinone oxidoreductase</fullName>
    </submittedName>
</protein>
<dbReference type="PANTHER" id="PTHR48106">
    <property type="entry name" value="QUINONE OXIDOREDUCTASE PIG3-RELATED"/>
    <property type="match status" value="1"/>
</dbReference>
<dbReference type="NCBIfam" id="NF008024">
    <property type="entry name" value="PRK10754.1"/>
    <property type="match status" value="1"/>
</dbReference>
<evidence type="ECO:0000256" key="1">
    <source>
        <dbReference type="ARBA" id="ARBA00022857"/>
    </source>
</evidence>
<dbReference type="InterPro" id="IPR013154">
    <property type="entry name" value="ADH-like_N"/>
</dbReference>
<evidence type="ECO:0000256" key="2">
    <source>
        <dbReference type="ARBA" id="ARBA00023002"/>
    </source>
</evidence>
<dbReference type="CDD" id="cd05286">
    <property type="entry name" value="QOR2"/>
    <property type="match status" value="1"/>
</dbReference>
<dbReference type="InterPro" id="IPR013149">
    <property type="entry name" value="ADH-like_C"/>
</dbReference>
<keyword evidence="5" id="KW-1185">Reference proteome</keyword>
<proteinExistence type="predicted"/>
<sequence length="324" mass="33459">MPHAIRIESHGGPEVLNWVSIDLPDPADGEVRIRTTAAGLNYIDTYHRSGLYPVDLPSGLGVEGVGVVEAVGPGVTGFAVGDRVGTFGPKLGAYATHRNLPADQLIRLPDSIDDESAAALLLKGCTVEALVERCARVKAGQRVLVYAAAGGVGHIMTGWLSAIGAEVIAVVGSADKAKAASANGAAHVIRHDQEDIAERVREITEGAGVPVIFDGVGKATWQASLDSAARRGLIVSYGNASGPVTGVGLGTLSQKGSLFVTRPTLFDYVAGEGEAQKSADRLFAMVERGAVTAEIGQRFALGDAADAHRAIEASETHGSTVLLP</sequence>
<keyword evidence="1" id="KW-0521">NADP</keyword>
<dbReference type="EMBL" id="JAHWZX010000012">
    <property type="protein sequence ID" value="MBW4331699.1"/>
    <property type="molecule type" value="Genomic_DNA"/>
</dbReference>